<dbReference type="OrthoDB" id="165131at2"/>
<evidence type="ECO:0000313" key="2">
    <source>
        <dbReference type="EMBL" id="PSB27167.1"/>
    </source>
</evidence>
<dbReference type="InterPro" id="IPR039422">
    <property type="entry name" value="MarR/SlyA-like"/>
</dbReference>
<dbReference type="PROSITE" id="PS50995">
    <property type="entry name" value="HTH_MARR_2"/>
    <property type="match status" value="1"/>
</dbReference>
<dbReference type="GO" id="GO:0006950">
    <property type="term" value="P:response to stress"/>
    <property type="evidence" value="ECO:0007669"/>
    <property type="project" value="TreeGrafter"/>
</dbReference>
<name>A0A2T1E347_9CYAN</name>
<evidence type="ECO:0000259" key="1">
    <source>
        <dbReference type="PROSITE" id="PS50995"/>
    </source>
</evidence>
<dbReference type="PANTHER" id="PTHR33164:SF105">
    <property type="entry name" value="TRANSCRIPTIONAL REPRESSOR PROTEIN-RELATED"/>
    <property type="match status" value="1"/>
</dbReference>
<dbReference type="AlphaFoldDB" id="A0A2T1E347"/>
<dbReference type="InterPro" id="IPR036388">
    <property type="entry name" value="WH-like_DNA-bd_sf"/>
</dbReference>
<organism evidence="2 3">
    <name type="scientific">Stenomitos frigidus ULC18</name>
    <dbReference type="NCBI Taxonomy" id="2107698"/>
    <lineage>
        <taxon>Bacteria</taxon>
        <taxon>Bacillati</taxon>
        <taxon>Cyanobacteriota</taxon>
        <taxon>Cyanophyceae</taxon>
        <taxon>Leptolyngbyales</taxon>
        <taxon>Leptolyngbyaceae</taxon>
        <taxon>Stenomitos</taxon>
    </lineage>
</organism>
<dbReference type="PANTHER" id="PTHR33164">
    <property type="entry name" value="TRANSCRIPTIONAL REGULATOR, MARR FAMILY"/>
    <property type="match status" value="1"/>
</dbReference>
<protein>
    <submittedName>
        <fullName evidence="2">MarR family transcriptional regulator</fullName>
    </submittedName>
</protein>
<comment type="caution">
    <text evidence="2">The sequence shown here is derived from an EMBL/GenBank/DDBJ whole genome shotgun (WGS) entry which is preliminary data.</text>
</comment>
<dbReference type="Gene3D" id="1.10.10.10">
    <property type="entry name" value="Winged helix-like DNA-binding domain superfamily/Winged helix DNA-binding domain"/>
    <property type="match status" value="1"/>
</dbReference>
<accession>A0A2T1E347</accession>
<proteinExistence type="predicted"/>
<dbReference type="PRINTS" id="PR00598">
    <property type="entry name" value="HTHMARR"/>
</dbReference>
<keyword evidence="3" id="KW-1185">Reference proteome</keyword>
<evidence type="ECO:0000313" key="3">
    <source>
        <dbReference type="Proteomes" id="UP000239576"/>
    </source>
</evidence>
<reference evidence="3" key="1">
    <citation type="submission" date="2018-02" db="EMBL/GenBank/DDBJ databases">
        <authorList>
            <person name="Moore K."/>
            <person name="Momper L."/>
        </authorList>
    </citation>
    <scope>NUCLEOTIDE SEQUENCE [LARGE SCALE GENOMIC DNA]</scope>
    <source>
        <strain evidence="3">ULC18</strain>
    </source>
</reference>
<dbReference type="SUPFAM" id="SSF46785">
    <property type="entry name" value="Winged helix' DNA-binding domain"/>
    <property type="match status" value="1"/>
</dbReference>
<dbReference type="Proteomes" id="UP000239576">
    <property type="component" value="Unassembled WGS sequence"/>
</dbReference>
<sequence>MTINKQVSQANAGVSQVPVTCMGLHIRRASRIITQVYDAALRPVELVVNQFTLLVSLHLFESVPITQLAQALFVDQTTLTRNLKLLEKRGLVAIEPGADRRVRLASLTPKGHEIMMQAFPLWEQAQSNVQQQFGQQKSQTLLSLLADLTAINPS</sequence>
<dbReference type="EMBL" id="PVWK01000097">
    <property type="protein sequence ID" value="PSB27167.1"/>
    <property type="molecule type" value="Genomic_DNA"/>
</dbReference>
<dbReference type="InterPro" id="IPR036390">
    <property type="entry name" value="WH_DNA-bd_sf"/>
</dbReference>
<dbReference type="InterPro" id="IPR000835">
    <property type="entry name" value="HTH_MarR-typ"/>
</dbReference>
<dbReference type="SMART" id="SM00347">
    <property type="entry name" value="HTH_MARR"/>
    <property type="match status" value="1"/>
</dbReference>
<dbReference type="RefSeq" id="WP_106257468.1">
    <property type="nucleotide sequence ID" value="NZ_CAWNSW010000129.1"/>
</dbReference>
<feature type="domain" description="HTH marR-type" evidence="1">
    <location>
        <begin position="19"/>
        <end position="150"/>
    </location>
</feature>
<dbReference type="Pfam" id="PF12802">
    <property type="entry name" value="MarR_2"/>
    <property type="match status" value="1"/>
</dbReference>
<dbReference type="GO" id="GO:0003700">
    <property type="term" value="F:DNA-binding transcription factor activity"/>
    <property type="evidence" value="ECO:0007669"/>
    <property type="project" value="InterPro"/>
</dbReference>
<gene>
    <name evidence="2" type="ORF">C7B82_16955</name>
</gene>
<reference evidence="2 3" key="2">
    <citation type="submission" date="2018-03" db="EMBL/GenBank/DDBJ databases">
        <title>The ancient ancestry and fast evolution of plastids.</title>
        <authorList>
            <person name="Moore K.R."/>
            <person name="Magnabosco C."/>
            <person name="Momper L."/>
            <person name="Gold D.A."/>
            <person name="Bosak T."/>
            <person name="Fournier G.P."/>
        </authorList>
    </citation>
    <scope>NUCLEOTIDE SEQUENCE [LARGE SCALE GENOMIC DNA]</scope>
    <source>
        <strain evidence="2 3">ULC18</strain>
    </source>
</reference>